<evidence type="ECO:0000259" key="9">
    <source>
        <dbReference type="Pfam" id="PF13962"/>
    </source>
</evidence>
<dbReference type="Proteomes" id="UP000504621">
    <property type="component" value="Unplaced"/>
</dbReference>
<protein>
    <submittedName>
        <fullName evidence="11">Ankyrin repeat-containing protein At5g02620-like</fullName>
    </submittedName>
</protein>
<dbReference type="InterPro" id="IPR036770">
    <property type="entry name" value="Ankyrin_rpt-contain_sf"/>
</dbReference>
<keyword evidence="3" id="KW-0677">Repeat</keyword>
<accession>A0A6J0ZXK1</accession>
<proteinExistence type="predicted"/>
<dbReference type="InterPro" id="IPR026961">
    <property type="entry name" value="PGG_dom"/>
</dbReference>
<dbReference type="PANTHER" id="PTHR24186:SF37">
    <property type="entry name" value="PGG DOMAIN-CONTAINING PROTEIN"/>
    <property type="match status" value="1"/>
</dbReference>
<dbReference type="RefSeq" id="XP_021279129.1">
    <property type="nucleotide sequence ID" value="XM_021423454.1"/>
</dbReference>
<comment type="subcellular location">
    <subcellularLocation>
        <location evidence="1">Membrane</location>
        <topology evidence="1">Multi-pass membrane protein</topology>
    </subcellularLocation>
</comment>
<feature type="transmembrane region" description="Helical" evidence="8">
    <location>
        <begin position="335"/>
        <end position="360"/>
    </location>
</feature>
<keyword evidence="10" id="KW-1185">Reference proteome</keyword>
<evidence type="ECO:0000256" key="7">
    <source>
        <dbReference type="PROSITE-ProRule" id="PRU00023"/>
    </source>
</evidence>
<feature type="transmembrane region" description="Helical" evidence="8">
    <location>
        <begin position="394"/>
        <end position="418"/>
    </location>
</feature>
<evidence type="ECO:0000256" key="3">
    <source>
        <dbReference type="ARBA" id="ARBA00022737"/>
    </source>
</evidence>
<feature type="transmembrane region" description="Helical" evidence="8">
    <location>
        <begin position="367"/>
        <end position="388"/>
    </location>
</feature>
<reference evidence="11" key="1">
    <citation type="submission" date="2025-08" db="UniProtKB">
        <authorList>
            <consortium name="RefSeq"/>
        </authorList>
    </citation>
    <scope>IDENTIFICATION</scope>
    <source>
        <tissue evidence="11">Leaf</tissue>
    </source>
</reference>
<dbReference type="SUPFAM" id="SSF48403">
    <property type="entry name" value="Ankyrin repeat"/>
    <property type="match status" value="1"/>
</dbReference>
<dbReference type="InterPro" id="IPR002110">
    <property type="entry name" value="Ankyrin_rpt"/>
</dbReference>
<dbReference type="Pfam" id="PF00023">
    <property type="entry name" value="Ank"/>
    <property type="match status" value="1"/>
</dbReference>
<feature type="domain" description="PGG" evidence="9">
    <location>
        <begin position="283"/>
        <end position="364"/>
    </location>
</feature>
<dbReference type="PROSITE" id="PS50088">
    <property type="entry name" value="ANK_REPEAT"/>
    <property type="match status" value="3"/>
</dbReference>
<evidence type="ECO:0000256" key="5">
    <source>
        <dbReference type="ARBA" id="ARBA00023043"/>
    </source>
</evidence>
<gene>
    <name evidence="11" type="primary">LOC110412822</name>
</gene>
<evidence type="ECO:0000256" key="2">
    <source>
        <dbReference type="ARBA" id="ARBA00022692"/>
    </source>
</evidence>
<dbReference type="PANTHER" id="PTHR24186">
    <property type="entry name" value="PROTEIN PHOSPHATASE 1 REGULATORY SUBUNIT"/>
    <property type="match status" value="1"/>
</dbReference>
<feature type="repeat" description="ANK" evidence="7">
    <location>
        <begin position="124"/>
        <end position="148"/>
    </location>
</feature>
<name>A0A6J0ZXK1_9ROSI</name>
<evidence type="ECO:0000256" key="8">
    <source>
        <dbReference type="SAM" id="Phobius"/>
    </source>
</evidence>
<dbReference type="GO" id="GO:0005886">
    <property type="term" value="C:plasma membrane"/>
    <property type="evidence" value="ECO:0007669"/>
    <property type="project" value="TreeGrafter"/>
</dbReference>
<feature type="repeat" description="ANK" evidence="7">
    <location>
        <begin position="48"/>
        <end position="70"/>
    </location>
</feature>
<keyword evidence="5 7" id="KW-0040">ANK repeat</keyword>
<dbReference type="Pfam" id="PF13962">
    <property type="entry name" value="PGG"/>
    <property type="match status" value="1"/>
</dbReference>
<keyword evidence="6 8" id="KW-0472">Membrane</keyword>
<organism evidence="10 11">
    <name type="scientific">Herrania umbratica</name>
    <dbReference type="NCBI Taxonomy" id="108875"/>
    <lineage>
        <taxon>Eukaryota</taxon>
        <taxon>Viridiplantae</taxon>
        <taxon>Streptophyta</taxon>
        <taxon>Embryophyta</taxon>
        <taxon>Tracheophyta</taxon>
        <taxon>Spermatophyta</taxon>
        <taxon>Magnoliopsida</taxon>
        <taxon>eudicotyledons</taxon>
        <taxon>Gunneridae</taxon>
        <taxon>Pentapetalae</taxon>
        <taxon>rosids</taxon>
        <taxon>malvids</taxon>
        <taxon>Malvales</taxon>
        <taxon>Malvaceae</taxon>
        <taxon>Byttnerioideae</taxon>
        <taxon>Herrania</taxon>
    </lineage>
</organism>
<dbReference type="GeneID" id="110412822"/>
<evidence type="ECO:0000256" key="6">
    <source>
        <dbReference type="ARBA" id="ARBA00023136"/>
    </source>
</evidence>
<evidence type="ECO:0000313" key="10">
    <source>
        <dbReference type="Proteomes" id="UP000504621"/>
    </source>
</evidence>
<keyword evidence="4 8" id="KW-1133">Transmembrane helix</keyword>
<dbReference type="SMART" id="SM00248">
    <property type="entry name" value="ANK"/>
    <property type="match status" value="4"/>
</dbReference>
<evidence type="ECO:0000313" key="11">
    <source>
        <dbReference type="RefSeq" id="XP_021279129.1"/>
    </source>
</evidence>
<sequence length="432" mass="48494">MSLKPELAKRVNRDGFSPIHMASANGYLEIVKELLMSNKELSRQKSADGRTAIHFAAITGRVDVLRALINTCPECKADLTDQDESALHVALKNNQVEPFEILLGMLKEINTEEITRLVNTKDHDGNTILHIAVARKQLRAAKLLLDQGGVGSIFKVEVNSSNGSGYTALDMLFHSRRIVDDPIDHKIRKMLQQAGAFRSEEIIVAVTSTVATHQVDQPTTFDSYQAGENNSTSHHVPENNLAENLCCKYDLLMPWKFMYKEVSSLFIWKIWSTLTQEIENSTPEMRNSLMVVAVLIATVTYQSVLSPPGGYREFNGFEDPDQIHSDGISIIASDALMFFFVIFFSSIGFFLSVVIILMLTSQFPLKLLLRLAVLAVSADFVCTILYIAPIEFSTIYVVTMVMFVLVGIHLLYFISWMFRRSRMAGRRKQAQG</sequence>
<dbReference type="OrthoDB" id="674805at2759"/>
<evidence type="ECO:0000256" key="1">
    <source>
        <dbReference type="ARBA" id="ARBA00004141"/>
    </source>
</evidence>
<keyword evidence="2 8" id="KW-0812">Transmembrane</keyword>
<feature type="repeat" description="ANK" evidence="7">
    <location>
        <begin position="14"/>
        <end position="46"/>
    </location>
</feature>
<dbReference type="AlphaFoldDB" id="A0A6J0ZXK1"/>
<dbReference type="PROSITE" id="PS50297">
    <property type="entry name" value="ANK_REP_REGION"/>
    <property type="match status" value="3"/>
</dbReference>
<evidence type="ECO:0000256" key="4">
    <source>
        <dbReference type="ARBA" id="ARBA00022989"/>
    </source>
</evidence>
<dbReference type="Pfam" id="PF12796">
    <property type="entry name" value="Ank_2"/>
    <property type="match status" value="1"/>
</dbReference>
<dbReference type="Gene3D" id="1.25.40.20">
    <property type="entry name" value="Ankyrin repeat-containing domain"/>
    <property type="match status" value="2"/>
</dbReference>